<organism evidence="5">
    <name type="scientific">Sesamum radiatum</name>
    <name type="common">Black benniseed</name>
    <dbReference type="NCBI Taxonomy" id="300843"/>
    <lineage>
        <taxon>Eukaryota</taxon>
        <taxon>Viridiplantae</taxon>
        <taxon>Streptophyta</taxon>
        <taxon>Embryophyta</taxon>
        <taxon>Tracheophyta</taxon>
        <taxon>Spermatophyta</taxon>
        <taxon>Magnoliopsida</taxon>
        <taxon>eudicotyledons</taxon>
        <taxon>Gunneridae</taxon>
        <taxon>Pentapetalae</taxon>
        <taxon>asterids</taxon>
        <taxon>lamiids</taxon>
        <taxon>Lamiales</taxon>
        <taxon>Pedaliaceae</taxon>
        <taxon>Sesamum</taxon>
    </lineage>
</organism>
<proteinExistence type="predicted"/>
<dbReference type="PANTHER" id="PTHR11618:SF13">
    <property type="entry name" value="TRANSCRIPTION INITIATION FACTOR IIB"/>
    <property type="match status" value="1"/>
</dbReference>
<dbReference type="Pfam" id="PF00382">
    <property type="entry name" value="TFIIB"/>
    <property type="match status" value="2"/>
</dbReference>
<feature type="compositionally biased region" description="Basic and acidic residues" evidence="3">
    <location>
        <begin position="327"/>
        <end position="340"/>
    </location>
</feature>
<evidence type="ECO:0000313" key="5">
    <source>
        <dbReference type="EMBL" id="KAL0378115.1"/>
    </source>
</evidence>
<dbReference type="PRINTS" id="PR00685">
    <property type="entry name" value="TIFACTORIIB"/>
</dbReference>
<gene>
    <name evidence="5" type="ORF">Sradi_3117000</name>
</gene>
<dbReference type="PANTHER" id="PTHR11618">
    <property type="entry name" value="TRANSCRIPTION INITIATION FACTOR IIB-RELATED"/>
    <property type="match status" value="1"/>
</dbReference>
<evidence type="ECO:0000256" key="2">
    <source>
        <dbReference type="ARBA" id="ARBA00023163"/>
    </source>
</evidence>
<dbReference type="SMART" id="SM00385">
    <property type="entry name" value="CYCLIN"/>
    <property type="match status" value="2"/>
</dbReference>
<name>A0AAW2RDY6_SESRA</name>
<evidence type="ECO:0000256" key="1">
    <source>
        <dbReference type="ARBA" id="ARBA00023015"/>
    </source>
</evidence>
<dbReference type="SUPFAM" id="SSF47954">
    <property type="entry name" value="Cyclin-like"/>
    <property type="match status" value="2"/>
</dbReference>
<reference evidence="5" key="2">
    <citation type="journal article" date="2024" name="Plant">
        <title>Genomic evolution and insights into agronomic trait innovations of Sesamum species.</title>
        <authorList>
            <person name="Miao H."/>
            <person name="Wang L."/>
            <person name="Qu L."/>
            <person name="Liu H."/>
            <person name="Sun Y."/>
            <person name="Le M."/>
            <person name="Wang Q."/>
            <person name="Wei S."/>
            <person name="Zheng Y."/>
            <person name="Lin W."/>
            <person name="Duan Y."/>
            <person name="Cao H."/>
            <person name="Xiong S."/>
            <person name="Wang X."/>
            <person name="Wei L."/>
            <person name="Li C."/>
            <person name="Ma Q."/>
            <person name="Ju M."/>
            <person name="Zhao R."/>
            <person name="Li G."/>
            <person name="Mu C."/>
            <person name="Tian Q."/>
            <person name="Mei H."/>
            <person name="Zhang T."/>
            <person name="Gao T."/>
            <person name="Zhang H."/>
        </authorList>
    </citation>
    <scope>NUCLEOTIDE SEQUENCE</scope>
    <source>
        <strain evidence="5">G02</strain>
    </source>
</reference>
<keyword evidence="1" id="KW-0805">Transcription regulation</keyword>
<feature type="domain" description="Cyclin-like" evidence="4">
    <location>
        <begin position="108"/>
        <end position="189"/>
    </location>
</feature>
<feature type="domain" description="Cyclin-like" evidence="4">
    <location>
        <begin position="204"/>
        <end position="285"/>
    </location>
</feature>
<dbReference type="InterPro" id="IPR013763">
    <property type="entry name" value="Cyclin-like_dom"/>
</dbReference>
<accession>A0AAW2RDY6</accession>
<dbReference type="InterPro" id="IPR036915">
    <property type="entry name" value="Cyclin-like_sf"/>
</dbReference>
<dbReference type="GO" id="GO:0005634">
    <property type="term" value="C:nucleus"/>
    <property type="evidence" value="ECO:0007669"/>
    <property type="project" value="TreeGrafter"/>
</dbReference>
<feature type="compositionally biased region" description="Low complexity" evidence="3">
    <location>
        <begin position="311"/>
        <end position="320"/>
    </location>
</feature>
<dbReference type="GO" id="GO:0097550">
    <property type="term" value="C:transcription preinitiation complex"/>
    <property type="evidence" value="ECO:0007669"/>
    <property type="project" value="TreeGrafter"/>
</dbReference>
<dbReference type="FunFam" id="1.10.472.10:FF:000045">
    <property type="entry name" value="Transcription initiation factor IIB"/>
    <property type="match status" value="1"/>
</dbReference>
<reference evidence="5" key="1">
    <citation type="submission" date="2020-06" db="EMBL/GenBank/DDBJ databases">
        <authorList>
            <person name="Li T."/>
            <person name="Hu X."/>
            <person name="Zhang T."/>
            <person name="Song X."/>
            <person name="Zhang H."/>
            <person name="Dai N."/>
            <person name="Sheng W."/>
            <person name="Hou X."/>
            <person name="Wei L."/>
        </authorList>
    </citation>
    <scope>NUCLEOTIDE SEQUENCE</scope>
    <source>
        <strain evidence="5">G02</strain>
        <tissue evidence="5">Leaf</tissue>
    </source>
</reference>
<dbReference type="AlphaFoldDB" id="A0AAW2RDY6"/>
<comment type="caution">
    <text evidence="5">The sequence shown here is derived from an EMBL/GenBank/DDBJ whole genome shotgun (WGS) entry which is preliminary data.</text>
</comment>
<dbReference type="CDD" id="cd20550">
    <property type="entry name" value="CYCLIN_TFIIB_archaea_like_rpt2"/>
    <property type="match status" value="1"/>
</dbReference>
<feature type="region of interest" description="Disordered" evidence="3">
    <location>
        <begin position="455"/>
        <end position="486"/>
    </location>
</feature>
<dbReference type="Gene3D" id="1.10.472.10">
    <property type="entry name" value="Cyclin-like"/>
    <property type="match status" value="2"/>
</dbReference>
<feature type="compositionally biased region" description="Polar residues" evidence="3">
    <location>
        <begin position="455"/>
        <end position="468"/>
    </location>
</feature>
<feature type="region of interest" description="Disordered" evidence="3">
    <location>
        <begin position="306"/>
        <end position="359"/>
    </location>
</feature>
<dbReference type="EMBL" id="JACGWJ010000013">
    <property type="protein sequence ID" value="KAL0378115.1"/>
    <property type="molecule type" value="Genomic_DNA"/>
</dbReference>
<dbReference type="InterPro" id="IPR013150">
    <property type="entry name" value="TFIIB_cyclin"/>
</dbReference>
<dbReference type="GO" id="GO:0070897">
    <property type="term" value="P:transcription preinitiation complex assembly"/>
    <property type="evidence" value="ECO:0007669"/>
    <property type="project" value="InterPro"/>
</dbReference>
<evidence type="ECO:0000256" key="3">
    <source>
        <dbReference type="SAM" id="MobiDB-lite"/>
    </source>
</evidence>
<protein>
    <submittedName>
        <fullName evidence="5">Plant-specific TFIIB-related protein 1</fullName>
    </submittedName>
</protein>
<sequence length="486" mass="53076">MRCPYCSSGQGRCATTAAGRSITECASCGRVWRSGRLSPTTFHLRAQDNPLCLVTSDLPSAPLVSQNDDEDPFEPTGFITAFSTWSLEPYPVFAHSSLSFAGHLAELERIIDVASILGLDYDISDHAFQLFRDCSSATCLRNRSVEALATAALVQAIREAQEPRTLQEISIAANLPQKEIGKYIKILGEALQLSQPINSNSISVHMPRFCTLLQLNKSAQELATHIGEVVINKCFCTRRNPISISAAAIYLACQLEDKRKTQAEICKVTGLTEVTLRKVYKELLENWDDLLPSNYNPVVPPEKAFPTATISSGRSSSSRGDLIEGSPLDREKHTESRLSKPSEILGASHQTKGKDNAESKDSFHRAFNAALLGTPFWKPQVPVSTSANQRPPETNQISTQSMEIDILSKTREEKGMDTDTKAASSSLRSIQFPSPPALAAGVVPWPFRPPVTSTLSPSGQFIQPQKAASTAVDKGPMQQNLNEKFS</sequence>
<keyword evidence="2" id="KW-0804">Transcription</keyword>
<dbReference type="GO" id="GO:0017025">
    <property type="term" value="F:TBP-class protein binding"/>
    <property type="evidence" value="ECO:0007669"/>
    <property type="project" value="InterPro"/>
</dbReference>
<dbReference type="InterPro" id="IPR000812">
    <property type="entry name" value="TFIIB"/>
</dbReference>
<feature type="compositionally biased region" description="Polar residues" evidence="3">
    <location>
        <begin position="477"/>
        <end position="486"/>
    </location>
</feature>
<evidence type="ECO:0000259" key="4">
    <source>
        <dbReference type="SMART" id="SM00385"/>
    </source>
</evidence>